<feature type="signal peptide" evidence="2">
    <location>
        <begin position="1"/>
        <end position="16"/>
    </location>
</feature>
<dbReference type="AlphaFoldDB" id="A0A2T2P377"/>
<feature type="region of interest" description="Disordered" evidence="1">
    <location>
        <begin position="77"/>
        <end position="119"/>
    </location>
</feature>
<accession>A0A2T2P377</accession>
<protein>
    <submittedName>
        <fullName evidence="3">Uncharacterized protein</fullName>
    </submittedName>
</protein>
<feature type="chain" id="PRO_5015569181" evidence="2">
    <location>
        <begin position="17"/>
        <end position="174"/>
    </location>
</feature>
<feature type="compositionally biased region" description="Basic and acidic residues" evidence="1">
    <location>
        <begin position="82"/>
        <end position="94"/>
    </location>
</feature>
<proteinExistence type="predicted"/>
<keyword evidence="2" id="KW-0732">Signal</keyword>
<organism evidence="3 4">
    <name type="scientific">Corynespora cassiicola Philippines</name>
    <dbReference type="NCBI Taxonomy" id="1448308"/>
    <lineage>
        <taxon>Eukaryota</taxon>
        <taxon>Fungi</taxon>
        <taxon>Dikarya</taxon>
        <taxon>Ascomycota</taxon>
        <taxon>Pezizomycotina</taxon>
        <taxon>Dothideomycetes</taxon>
        <taxon>Pleosporomycetidae</taxon>
        <taxon>Pleosporales</taxon>
        <taxon>Corynesporascaceae</taxon>
        <taxon>Corynespora</taxon>
    </lineage>
</organism>
<keyword evidence="4" id="KW-1185">Reference proteome</keyword>
<gene>
    <name evidence="3" type="ORF">BS50DRAFT_243479</name>
</gene>
<reference evidence="3 4" key="1">
    <citation type="journal article" date="2018" name="Front. Microbiol.">
        <title>Genome-Wide Analysis of Corynespora cassiicola Leaf Fall Disease Putative Effectors.</title>
        <authorList>
            <person name="Lopez D."/>
            <person name="Ribeiro S."/>
            <person name="Label P."/>
            <person name="Fumanal B."/>
            <person name="Venisse J.S."/>
            <person name="Kohler A."/>
            <person name="de Oliveira R.R."/>
            <person name="Labutti K."/>
            <person name="Lipzen A."/>
            <person name="Lail K."/>
            <person name="Bauer D."/>
            <person name="Ohm R.A."/>
            <person name="Barry K.W."/>
            <person name="Spatafora J."/>
            <person name="Grigoriev I.V."/>
            <person name="Martin F.M."/>
            <person name="Pujade-Renaud V."/>
        </authorList>
    </citation>
    <scope>NUCLEOTIDE SEQUENCE [LARGE SCALE GENOMIC DNA]</scope>
    <source>
        <strain evidence="3 4">Philippines</strain>
    </source>
</reference>
<name>A0A2T2P377_CORCC</name>
<sequence length="174" mass="19171">MRAFILSAVLVPLALAVPNLSVPRDEFAPCTSFGSRCAKHDIPFCDATTGKQSICHPVGNDCWIEYTELHCDSKRSPAGFPEHGKSEKGIEQRDPAGYPEHGKTGNQKRAPAGTPDDTEQSYTVQRREEIMKCSDFGDGCKAVGYDFCYEGKTAFCHEVPLSDDCLIQFTEELC</sequence>
<evidence type="ECO:0000256" key="1">
    <source>
        <dbReference type="SAM" id="MobiDB-lite"/>
    </source>
</evidence>
<dbReference type="EMBL" id="KZ678130">
    <property type="protein sequence ID" value="PSN72121.1"/>
    <property type="molecule type" value="Genomic_DNA"/>
</dbReference>
<evidence type="ECO:0000313" key="3">
    <source>
        <dbReference type="EMBL" id="PSN72121.1"/>
    </source>
</evidence>
<evidence type="ECO:0000313" key="4">
    <source>
        <dbReference type="Proteomes" id="UP000240883"/>
    </source>
</evidence>
<evidence type="ECO:0000256" key="2">
    <source>
        <dbReference type="SAM" id="SignalP"/>
    </source>
</evidence>
<dbReference type="OrthoDB" id="3724400at2759"/>
<dbReference type="Proteomes" id="UP000240883">
    <property type="component" value="Unassembled WGS sequence"/>
</dbReference>